<evidence type="ECO:0000256" key="10">
    <source>
        <dbReference type="ARBA" id="ARBA00033270"/>
    </source>
</evidence>
<protein>
    <recommendedName>
        <fullName evidence="12">Probable peptidoglycan glycosyltransferase FtsW</fullName>
        <ecNumber evidence="14">2.4.99.28</ecNumber>
    </recommendedName>
    <alternativeName>
        <fullName evidence="13">Cell division protein FtsW</fullName>
    </alternativeName>
    <alternativeName>
        <fullName evidence="10">Cell wall polymerase</fullName>
    </alternativeName>
    <alternativeName>
        <fullName evidence="9">Peptidoglycan polymerase</fullName>
    </alternativeName>
</protein>
<feature type="transmembrane region" description="Helical" evidence="16">
    <location>
        <begin position="117"/>
        <end position="134"/>
    </location>
</feature>
<dbReference type="PANTHER" id="PTHR30474:SF2">
    <property type="entry name" value="PEPTIDOGLYCAN GLYCOSYLTRANSFERASE FTSW-RELATED"/>
    <property type="match status" value="1"/>
</dbReference>
<accession>A0A1G2V4G6</accession>
<feature type="transmembrane region" description="Helical" evidence="16">
    <location>
        <begin position="46"/>
        <end position="65"/>
    </location>
</feature>
<dbReference type="GO" id="GO:0015648">
    <property type="term" value="F:lipid-linked peptidoglycan transporter activity"/>
    <property type="evidence" value="ECO:0007669"/>
    <property type="project" value="TreeGrafter"/>
</dbReference>
<evidence type="ECO:0000256" key="12">
    <source>
        <dbReference type="ARBA" id="ARBA00041185"/>
    </source>
</evidence>
<evidence type="ECO:0000313" key="17">
    <source>
        <dbReference type="EMBL" id="OHB16524.1"/>
    </source>
</evidence>
<evidence type="ECO:0000313" key="18">
    <source>
        <dbReference type="Proteomes" id="UP000177697"/>
    </source>
</evidence>
<evidence type="ECO:0000256" key="1">
    <source>
        <dbReference type="ARBA" id="ARBA00004141"/>
    </source>
</evidence>
<evidence type="ECO:0000256" key="16">
    <source>
        <dbReference type="SAM" id="Phobius"/>
    </source>
</evidence>
<name>A0A1G2V4G6_9BACT</name>
<comment type="subcellular location">
    <subcellularLocation>
        <location evidence="1">Membrane</location>
        <topology evidence="1">Multi-pass membrane protein</topology>
    </subcellularLocation>
</comment>
<dbReference type="GO" id="GO:0008360">
    <property type="term" value="P:regulation of cell shape"/>
    <property type="evidence" value="ECO:0007669"/>
    <property type="project" value="UniProtKB-KW"/>
</dbReference>
<gene>
    <name evidence="17" type="ORF">A2431_04245</name>
</gene>
<evidence type="ECO:0000256" key="8">
    <source>
        <dbReference type="ARBA" id="ARBA00023136"/>
    </source>
</evidence>
<evidence type="ECO:0000256" key="4">
    <source>
        <dbReference type="ARBA" id="ARBA00022692"/>
    </source>
</evidence>
<dbReference type="GO" id="GO:0008955">
    <property type="term" value="F:peptidoglycan glycosyltransferase activity"/>
    <property type="evidence" value="ECO:0007669"/>
    <property type="project" value="UniProtKB-EC"/>
</dbReference>
<keyword evidence="4 16" id="KW-0812">Transmembrane</keyword>
<evidence type="ECO:0000256" key="13">
    <source>
        <dbReference type="ARBA" id="ARBA00041418"/>
    </source>
</evidence>
<dbReference type="GO" id="GO:0005886">
    <property type="term" value="C:plasma membrane"/>
    <property type="evidence" value="ECO:0007669"/>
    <property type="project" value="TreeGrafter"/>
</dbReference>
<evidence type="ECO:0000256" key="2">
    <source>
        <dbReference type="ARBA" id="ARBA00022676"/>
    </source>
</evidence>
<keyword evidence="8 16" id="KW-0472">Membrane</keyword>
<proteinExistence type="inferred from homology"/>
<sequence length="369" mass="40125">MATRQSKISRPFLIWTIILIVVGFFIFSSASLGVLARDEVKFSNVAFNQIFYGLFFGSIACLIFAKIDYHIWKKYSFVFLIGSIILTLLVFIPGIGIEHGGAKRWIDLKFISFQPAEFLKIAFIAYFAAWLSGIKGKVATVSWGLLPFGIFVGILGAILLAQPDTDTFAVIVFAALSMYLVAGAKWKHVMAILLAGVAIVAILVFTRPYIKQRIQVMLDPSANNKTSGYQLNQSLIAVGSGQVWGRGFGQSIQKFRYLPEPVGDSVFAVAAEEFGFVGAFIIIALFIMFGLEGLKIASGSSDQFGRLLALGIVIMIVSQAFVNIGGMIGVLPLTGIPLPFVSHGGTALFITLVEVGIIMNISRNNKKQS</sequence>
<feature type="transmembrane region" description="Helical" evidence="16">
    <location>
        <begin position="306"/>
        <end position="328"/>
    </location>
</feature>
<evidence type="ECO:0000256" key="6">
    <source>
        <dbReference type="ARBA" id="ARBA00022984"/>
    </source>
</evidence>
<dbReference type="GO" id="GO:0009252">
    <property type="term" value="P:peptidoglycan biosynthetic process"/>
    <property type="evidence" value="ECO:0007669"/>
    <property type="project" value="UniProtKB-KW"/>
</dbReference>
<keyword evidence="2" id="KW-0328">Glycosyltransferase</keyword>
<keyword evidence="6" id="KW-0573">Peptidoglycan synthesis</keyword>
<evidence type="ECO:0000256" key="3">
    <source>
        <dbReference type="ARBA" id="ARBA00022679"/>
    </source>
</evidence>
<evidence type="ECO:0000256" key="7">
    <source>
        <dbReference type="ARBA" id="ARBA00022989"/>
    </source>
</evidence>
<feature type="transmembrane region" description="Helical" evidence="16">
    <location>
        <begin position="340"/>
        <end position="361"/>
    </location>
</feature>
<feature type="transmembrane region" description="Helical" evidence="16">
    <location>
        <begin position="167"/>
        <end position="184"/>
    </location>
</feature>
<evidence type="ECO:0000256" key="11">
    <source>
        <dbReference type="ARBA" id="ARBA00038053"/>
    </source>
</evidence>
<evidence type="ECO:0000256" key="14">
    <source>
        <dbReference type="ARBA" id="ARBA00044770"/>
    </source>
</evidence>
<dbReference type="EC" id="2.4.99.28" evidence="14"/>
<dbReference type="EMBL" id="MHWW01000001">
    <property type="protein sequence ID" value="OHB16524.1"/>
    <property type="molecule type" value="Genomic_DNA"/>
</dbReference>
<evidence type="ECO:0000256" key="15">
    <source>
        <dbReference type="ARBA" id="ARBA00049902"/>
    </source>
</evidence>
<dbReference type="GO" id="GO:0032153">
    <property type="term" value="C:cell division site"/>
    <property type="evidence" value="ECO:0007669"/>
    <property type="project" value="TreeGrafter"/>
</dbReference>
<feature type="transmembrane region" description="Helical" evidence="16">
    <location>
        <begin position="274"/>
        <end position="294"/>
    </location>
</feature>
<feature type="transmembrane region" description="Helical" evidence="16">
    <location>
        <begin position="141"/>
        <end position="161"/>
    </location>
</feature>
<feature type="transmembrane region" description="Helical" evidence="16">
    <location>
        <begin position="77"/>
        <end position="97"/>
    </location>
</feature>
<evidence type="ECO:0000256" key="5">
    <source>
        <dbReference type="ARBA" id="ARBA00022960"/>
    </source>
</evidence>
<keyword evidence="3" id="KW-0808">Transferase</keyword>
<dbReference type="PANTHER" id="PTHR30474">
    <property type="entry name" value="CELL CYCLE PROTEIN"/>
    <property type="match status" value="1"/>
</dbReference>
<keyword evidence="5" id="KW-0133">Cell shape</keyword>
<feature type="transmembrane region" description="Helical" evidence="16">
    <location>
        <begin position="12"/>
        <end position="34"/>
    </location>
</feature>
<comment type="catalytic activity">
    <reaction evidence="15">
        <text>[GlcNAc-(1-&gt;4)-Mur2Ac(oyl-L-Ala-gamma-D-Glu-L-Lys-D-Ala-D-Ala)](n)-di-trans,octa-cis-undecaprenyl diphosphate + beta-D-GlcNAc-(1-&gt;4)-Mur2Ac(oyl-L-Ala-gamma-D-Glu-L-Lys-D-Ala-D-Ala)-di-trans,octa-cis-undecaprenyl diphosphate = [GlcNAc-(1-&gt;4)-Mur2Ac(oyl-L-Ala-gamma-D-Glu-L-Lys-D-Ala-D-Ala)](n+1)-di-trans,octa-cis-undecaprenyl diphosphate + di-trans,octa-cis-undecaprenyl diphosphate + H(+)</text>
        <dbReference type="Rhea" id="RHEA:23708"/>
        <dbReference type="Rhea" id="RHEA-COMP:9602"/>
        <dbReference type="Rhea" id="RHEA-COMP:9603"/>
        <dbReference type="ChEBI" id="CHEBI:15378"/>
        <dbReference type="ChEBI" id="CHEBI:58405"/>
        <dbReference type="ChEBI" id="CHEBI:60033"/>
        <dbReference type="ChEBI" id="CHEBI:78435"/>
        <dbReference type="EC" id="2.4.99.28"/>
    </reaction>
</comment>
<comment type="caution">
    <text evidence="17">The sequence shown here is derived from an EMBL/GenBank/DDBJ whole genome shotgun (WGS) entry which is preliminary data.</text>
</comment>
<reference evidence="17 18" key="1">
    <citation type="journal article" date="2016" name="Nat. Commun.">
        <title>Thousands of microbial genomes shed light on interconnected biogeochemical processes in an aquifer system.</title>
        <authorList>
            <person name="Anantharaman K."/>
            <person name="Brown C.T."/>
            <person name="Hug L.A."/>
            <person name="Sharon I."/>
            <person name="Castelle C.J."/>
            <person name="Probst A.J."/>
            <person name="Thomas B.C."/>
            <person name="Singh A."/>
            <person name="Wilkins M.J."/>
            <person name="Karaoz U."/>
            <person name="Brodie E.L."/>
            <person name="Williams K.H."/>
            <person name="Hubbard S.S."/>
            <person name="Banfield J.F."/>
        </authorList>
    </citation>
    <scope>NUCLEOTIDE SEQUENCE [LARGE SCALE GENOMIC DNA]</scope>
</reference>
<dbReference type="AlphaFoldDB" id="A0A1G2V4G6"/>
<keyword evidence="7 16" id="KW-1133">Transmembrane helix</keyword>
<dbReference type="GO" id="GO:0051301">
    <property type="term" value="P:cell division"/>
    <property type="evidence" value="ECO:0007669"/>
    <property type="project" value="InterPro"/>
</dbReference>
<dbReference type="InterPro" id="IPR001182">
    <property type="entry name" value="FtsW/RodA"/>
</dbReference>
<evidence type="ECO:0000256" key="9">
    <source>
        <dbReference type="ARBA" id="ARBA00032370"/>
    </source>
</evidence>
<comment type="similarity">
    <text evidence="11">Belongs to the SEDS family. FtsW subfamily.</text>
</comment>
<dbReference type="Pfam" id="PF01098">
    <property type="entry name" value="FTSW_RODA_SPOVE"/>
    <property type="match status" value="1"/>
</dbReference>
<dbReference type="Proteomes" id="UP000177697">
    <property type="component" value="Unassembled WGS sequence"/>
</dbReference>
<feature type="transmembrane region" description="Helical" evidence="16">
    <location>
        <begin position="191"/>
        <end position="210"/>
    </location>
</feature>
<organism evidence="17 18">
    <name type="scientific">Candidatus Zambryskibacteria bacterium RIFOXYC1_FULL_39_10</name>
    <dbReference type="NCBI Taxonomy" id="1802779"/>
    <lineage>
        <taxon>Bacteria</taxon>
        <taxon>Candidatus Zambryskiibacteriota</taxon>
    </lineage>
</organism>